<feature type="region of interest" description="Disordered" evidence="1">
    <location>
        <begin position="149"/>
        <end position="243"/>
    </location>
</feature>
<feature type="compositionally biased region" description="Basic residues" evidence="1">
    <location>
        <begin position="203"/>
        <end position="221"/>
    </location>
</feature>
<organism evidence="2 3">
    <name type="scientific">Stenotrophomonas maltophilia</name>
    <name type="common">Pseudomonas maltophilia</name>
    <name type="synonym">Xanthomonas maltophilia</name>
    <dbReference type="NCBI Taxonomy" id="40324"/>
    <lineage>
        <taxon>Bacteria</taxon>
        <taxon>Pseudomonadati</taxon>
        <taxon>Pseudomonadota</taxon>
        <taxon>Gammaproteobacteria</taxon>
        <taxon>Lysobacterales</taxon>
        <taxon>Lysobacteraceae</taxon>
        <taxon>Stenotrophomonas</taxon>
        <taxon>Stenotrophomonas maltophilia group</taxon>
    </lineage>
</organism>
<sequence>MRGPPAHEVRRYGYGNARQVRRRGHRKKKTLAFLRGKRGHVHRGMDRGGDRGAASHRTFDSAHSVWQASSAGRNLITLFFTVNNPSEKISHPTPFRPAPRRAVRRLHRHRPAFSNARRCVHARPCTCRKSLENSIACTTPAMRTQHGMYLPAGRRPQGKQPGTAVQRGQKFSHPADRQRHRKRRTAQTSPPPATVAANASCRPRTRRCIARHERRTKKTAARRWPLSLPVGDAQCSSSSSASV</sequence>
<feature type="region of interest" description="Disordered" evidence="1">
    <location>
        <begin position="1"/>
        <end position="27"/>
    </location>
</feature>
<gene>
    <name evidence="2" type="ORF">GAK31_01621</name>
</gene>
<proteinExistence type="predicted"/>
<protein>
    <submittedName>
        <fullName evidence="2">Uncharacterized protein</fullName>
    </submittedName>
</protein>
<evidence type="ECO:0000313" key="2">
    <source>
        <dbReference type="EMBL" id="KAF1016137.1"/>
    </source>
</evidence>
<evidence type="ECO:0000256" key="1">
    <source>
        <dbReference type="SAM" id="MobiDB-lite"/>
    </source>
</evidence>
<reference evidence="3" key="1">
    <citation type="journal article" date="2020" name="MBio">
        <title>Horizontal gene transfer to a defensive symbiont with a reduced genome amongst a multipartite beetle microbiome.</title>
        <authorList>
            <person name="Waterworth S.C."/>
            <person name="Florez L.V."/>
            <person name="Rees E.R."/>
            <person name="Hertweck C."/>
            <person name="Kaltenpoth M."/>
            <person name="Kwan J.C."/>
        </authorList>
    </citation>
    <scope>NUCLEOTIDE SEQUENCE [LARGE SCALE GENOMIC DNA]</scope>
</reference>
<feature type="compositionally biased region" description="Basic and acidic residues" evidence="1">
    <location>
        <begin position="1"/>
        <end position="11"/>
    </location>
</feature>
<dbReference type="AlphaFoldDB" id="A0A7V8JM93"/>
<accession>A0A7V8JM93</accession>
<name>A0A7V8JM93_STEMA</name>
<dbReference type="Proteomes" id="UP000487117">
    <property type="component" value="Unassembled WGS sequence"/>
</dbReference>
<evidence type="ECO:0000313" key="3">
    <source>
        <dbReference type="Proteomes" id="UP000487117"/>
    </source>
</evidence>
<comment type="caution">
    <text evidence="2">The sequence shown here is derived from an EMBL/GenBank/DDBJ whole genome shotgun (WGS) entry which is preliminary data.</text>
</comment>
<dbReference type="EMBL" id="WNDS01000002">
    <property type="protein sequence ID" value="KAF1016137.1"/>
    <property type="molecule type" value="Genomic_DNA"/>
</dbReference>